<reference evidence="4 5" key="1">
    <citation type="submission" date="2019-11" db="EMBL/GenBank/DDBJ databases">
        <title>Draft Genome Sequence of Plant Growth-Promoting Rhizosphere-Associated Bacteria.</title>
        <authorList>
            <person name="Vasilyev I.Y."/>
            <person name="Radchenko V."/>
            <person name="Ilnitskaya E.V."/>
        </authorList>
    </citation>
    <scope>NUCLEOTIDE SEQUENCE [LARGE SCALE GENOMIC DNA]</scope>
    <source>
        <strain evidence="4 5">VRA_07sq_f</strain>
    </source>
</reference>
<comment type="caution">
    <text evidence="4">The sequence shown here is derived from an EMBL/GenBank/DDBJ whole genome shotgun (WGS) entry which is preliminary data.</text>
</comment>
<dbReference type="PANTHER" id="PTHR10204">
    <property type="entry name" value="NAD P H OXIDOREDUCTASE-RELATED"/>
    <property type="match status" value="1"/>
</dbReference>
<gene>
    <name evidence="4" type="ORF">GKC44_13080</name>
</gene>
<dbReference type="PANTHER" id="PTHR10204:SF34">
    <property type="entry name" value="NAD(P)H DEHYDROGENASE [QUINONE] 1 ISOFORM 1"/>
    <property type="match status" value="1"/>
</dbReference>
<protein>
    <submittedName>
        <fullName evidence="4">Flavodoxin family protein</fullName>
    </submittedName>
</protein>
<evidence type="ECO:0000313" key="5">
    <source>
        <dbReference type="Proteomes" id="UP000491237"/>
    </source>
</evidence>
<dbReference type="Gene3D" id="3.40.50.360">
    <property type="match status" value="1"/>
</dbReference>
<dbReference type="InterPro" id="IPR029039">
    <property type="entry name" value="Flavoprotein-like_sf"/>
</dbReference>
<sequence length="113" mass="13239">MSNTLIIYCHPYEKSFNHAIVESVINNLELHHTDWTMIDLYKEAFNPTYNEEELRLFHDGKSHDPHVLKYLEDLQKADKLIFVTPIWWNSIPGMLKGFIDKVMKEGPGLSHTV</sequence>
<evidence type="ECO:0000313" key="4">
    <source>
        <dbReference type="EMBL" id="MSE22148.1"/>
    </source>
</evidence>
<dbReference type="GO" id="GO:0003955">
    <property type="term" value="F:NAD(P)H dehydrogenase (quinone) activity"/>
    <property type="evidence" value="ECO:0007669"/>
    <property type="project" value="TreeGrafter"/>
</dbReference>
<dbReference type="GO" id="GO:0005829">
    <property type="term" value="C:cytosol"/>
    <property type="evidence" value="ECO:0007669"/>
    <property type="project" value="TreeGrafter"/>
</dbReference>
<name>A0A844ENV9_9LACO</name>
<dbReference type="Pfam" id="PF02525">
    <property type="entry name" value="Flavodoxin_2"/>
    <property type="match status" value="1"/>
</dbReference>
<dbReference type="InterPro" id="IPR003680">
    <property type="entry name" value="Flavodoxin_fold"/>
</dbReference>
<dbReference type="Proteomes" id="UP000491237">
    <property type="component" value="Unassembled WGS sequence"/>
</dbReference>
<dbReference type="SUPFAM" id="SSF52218">
    <property type="entry name" value="Flavoproteins"/>
    <property type="match status" value="1"/>
</dbReference>
<feature type="non-terminal residue" evidence="4">
    <location>
        <position position="113"/>
    </location>
</feature>
<dbReference type="InterPro" id="IPR051545">
    <property type="entry name" value="NAD(P)H_dehydrogenase_qn"/>
</dbReference>
<evidence type="ECO:0000256" key="1">
    <source>
        <dbReference type="ARBA" id="ARBA00006252"/>
    </source>
</evidence>
<comment type="similarity">
    <text evidence="1">Belongs to the NAD(P)H dehydrogenase (quinone) family.</text>
</comment>
<dbReference type="EMBL" id="WKKY01000855">
    <property type="protein sequence ID" value="MSE22148.1"/>
    <property type="molecule type" value="Genomic_DNA"/>
</dbReference>
<dbReference type="AlphaFoldDB" id="A0A844ENV9"/>
<accession>A0A844ENV9</accession>
<proteinExistence type="inferred from homology"/>
<keyword evidence="2" id="KW-0560">Oxidoreductase</keyword>
<organism evidence="4 5">
    <name type="scientific">Lentilactobacillus parabuchneri</name>
    <dbReference type="NCBI Taxonomy" id="152331"/>
    <lineage>
        <taxon>Bacteria</taxon>
        <taxon>Bacillati</taxon>
        <taxon>Bacillota</taxon>
        <taxon>Bacilli</taxon>
        <taxon>Lactobacillales</taxon>
        <taxon>Lactobacillaceae</taxon>
        <taxon>Lentilactobacillus</taxon>
    </lineage>
</organism>
<evidence type="ECO:0000256" key="2">
    <source>
        <dbReference type="ARBA" id="ARBA00023002"/>
    </source>
</evidence>
<feature type="domain" description="Flavodoxin-like fold" evidence="3">
    <location>
        <begin position="3"/>
        <end position="106"/>
    </location>
</feature>
<evidence type="ECO:0000259" key="3">
    <source>
        <dbReference type="Pfam" id="PF02525"/>
    </source>
</evidence>